<name>A0A314ZJJ1_PRUYE</name>
<accession>A0A314ZJJ1</accession>
<dbReference type="AlphaFoldDB" id="A0A314ZJJ1"/>
<reference evidence="2 3" key="1">
    <citation type="submission" date="2018-02" db="EMBL/GenBank/DDBJ databases">
        <title>Draft genome of wild Prunus yedoensis var. nudiflora.</title>
        <authorList>
            <person name="Baek S."/>
            <person name="Kim J.-H."/>
            <person name="Choi K."/>
            <person name="Kim G.-B."/>
            <person name="Cho A."/>
            <person name="Jang H."/>
            <person name="Shin C.-H."/>
            <person name="Yu H.-J."/>
            <person name="Mun J.-H."/>
        </authorList>
    </citation>
    <scope>NUCLEOTIDE SEQUENCE [LARGE SCALE GENOMIC DNA]</scope>
    <source>
        <strain evidence="3">cv. Jeju island</strain>
        <tissue evidence="2">Leaf</tissue>
    </source>
</reference>
<organism evidence="2 3">
    <name type="scientific">Prunus yedoensis var. nudiflora</name>
    <dbReference type="NCBI Taxonomy" id="2094558"/>
    <lineage>
        <taxon>Eukaryota</taxon>
        <taxon>Viridiplantae</taxon>
        <taxon>Streptophyta</taxon>
        <taxon>Embryophyta</taxon>
        <taxon>Tracheophyta</taxon>
        <taxon>Spermatophyta</taxon>
        <taxon>Magnoliopsida</taxon>
        <taxon>eudicotyledons</taxon>
        <taxon>Gunneridae</taxon>
        <taxon>Pentapetalae</taxon>
        <taxon>rosids</taxon>
        <taxon>fabids</taxon>
        <taxon>Rosales</taxon>
        <taxon>Rosaceae</taxon>
        <taxon>Amygdaloideae</taxon>
        <taxon>Amygdaleae</taxon>
        <taxon>Prunus</taxon>
    </lineage>
</organism>
<keyword evidence="1" id="KW-1133">Transmembrane helix</keyword>
<dbReference type="STRING" id="2094558.A0A314ZJJ1"/>
<proteinExistence type="predicted"/>
<keyword evidence="1" id="KW-0812">Transmembrane</keyword>
<gene>
    <name evidence="2" type="ORF">Pyn_02833</name>
</gene>
<feature type="transmembrane region" description="Helical" evidence="1">
    <location>
        <begin position="12"/>
        <end position="33"/>
    </location>
</feature>
<dbReference type="Gene3D" id="3.30.43.10">
    <property type="entry name" value="Uridine Diphospho-n-acetylenolpyruvylglucosamine Reductase, domain 2"/>
    <property type="match status" value="1"/>
</dbReference>
<keyword evidence="3" id="KW-1185">Reference proteome</keyword>
<evidence type="ECO:0000313" key="2">
    <source>
        <dbReference type="EMBL" id="PQQ16981.1"/>
    </source>
</evidence>
<protein>
    <submittedName>
        <fullName evidence="2">Cytokinin dehydrogenase 4-like</fullName>
    </submittedName>
</protein>
<evidence type="ECO:0000256" key="1">
    <source>
        <dbReference type="SAM" id="Phobius"/>
    </source>
</evidence>
<dbReference type="InterPro" id="IPR016167">
    <property type="entry name" value="FAD-bd_PCMH_sub1"/>
</dbReference>
<keyword evidence="1" id="KW-0472">Membrane</keyword>
<comment type="caution">
    <text evidence="2">The sequence shown here is derived from an EMBL/GenBank/DDBJ whole genome shotgun (WGS) entry which is preliminary data.</text>
</comment>
<dbReference type="EMBL" id="PJQY01000168">
    <property type="protein sequence ID" value="PQQ16981.1"/>
    <property type="molecule type" value="Genomic_DNA"/>
</dbReference>
<sequence>MAENFAVPKSLTTVTFFIGFMMLSTTGTSLVLFPPKDIAGMLRNDTESINSTSTDYGHIVREFPAAVFNPTSPNDIASLILFSNNNSDDLLSSPPEARGILFADRTWPLKVLS</sequence>
<evidence type="ECO:0000313" key="3">
    <source>
        <dbReference type="Proteomes" id="UP000250321"/>
    </source>
</evidence>
<dbReference type="Proteomes" id="UP000250321">
    <property type="component" value="Unassembled WGS sequence"/>
</dbReference>